<feature type="compositionally biased region" description="Pro residues" evidence="10">
    <location>
        <begin position="16"/>
        <end position="44"/>
    </location>
</feature>
<keyword evidence="9 11" id="KW-0472">Membrane</keyword>
<dbReference type="Proteomes" id="UP001302719">
    <property type="component" value="Chromosome"/>
</dbReference>
<feature type="region of interest" description="Disordered" evidence="10">
    <location>
        <begin position="1"/>
        <end position="68"/>
    </location>
</feature>
<evidence type="ECO:0000259" key="12">
    <source>
        <dbReference type="Pfam" id="PF02163"/>
    </source>
</evidence>
<dbReference type="GO" id="GO:0006508">
    <property type="term" value="P:proteolysis"/>
    <property type="evidence" value="ECO:0007669"/>
    <property type="project" value="UniProtKB-KW"/>
</dbReference>
<accession>A0AA96JXC5</accession>
<dbReference type="Pfam" id="PF02163">
    <property type="entry name" value="Peptidase_M50"/>
    <property type="match status" value="1"/>
</dbReference>
<evidence type="ECO:0000256" key="9">
    <source>
        <dbReference type="ARBA" id="ARBA00023136"/>
    </source>
</evidence>
<comment type="similarity">
    <text evidence="3">Belongs to the peptidase M50B family.</text>
</comment>
<proteinExistence type="inferred from homology"/>
<keyword evidence="6" id="KW-0378">Hydrolase</keyword>
<dbReference type="CDD" id="cd06160">
    <property type="entry name" value="S2P-M50_like_2"/>
    <property type="match status" value="1"/>
</dbReference>
<keyword evidence="5 11" id="KW-0812">Transmembrane</keyword>
<feature type="transmembrane region" description="Helical" evidence="11">
    <location>
        <begin position="355"/>
        <end position="375"/>
    </location>
</feature>
<evidence type="ECO:0000256" key="2">
    <source>
        <dbReference type="ARBA" id="ARBA00004141"/>
    </source>
</evidence>
<evidence type="ECO:0000256" key="3">
    <source>
        <dbReference type="ARBA" id="ARBA00007931"/>
    </source>
</evidence>
<keyword evidence="8 11" id="KW-1133">Transmembrane helix</keyword>
<keyword evidence="4 13" id="KW-0645">Protease</keyword>
<feature type="transmembrane region" description="Helical" evidence="11">
    <location>
        <begin position="169"/>
        <end position="189"/>
    </location>
</feature>
<organism evidence="13 14">
    <name type="scientific">Candidatus Nitrospira allomarina</name>
    <dbReference type="NCBI Taxonomy" id="3020900"/>
    <lineage>
        <taxon>Bacteria</taxon>
        <taxon>Pseudomonadati</taxon>
        <taxon>Nitrospirota</taxon>
        <taxon>Nitrospiria</taxon>
        <taxon>Nitrospirales</taxon>
        <taxon>Nitrospiraceae</taxon>
        <taxon>Nitrospira</taxon>
    </lineage>
</organism>
<keyword evidence="7" id="KW-0809">Transit peptide</keyword>
<name>A0AA96JXC5_9BACT</name>
<evidence type="ECO:0000256" key="8">
    <source>
        <dbReference type="ARBA" id="ARBA00022989"/>
    </source>
</evidence>
<dbReference type="GO" id="GO:0008233">
    <property type="term" value="F:peptidase activity"/>
    <property type="evidence" value="ECO:0007669"/>
    <property type="project" value="UniProtKB-KW"/>
</dbReference>
<sequence>MDHESPEPSTPSENKPAPPPSLLNPIAPTDPLPRTNPPAPPPLIRPISTNDMRQDHTTQTSTRKLDHWQSLEPELLETGDEVDEFPPPTPSAFSRWGLPILLFGLTVFTTLWAGAFQVNTKPVNGAWDFLMRYPGSLVNGIPFAATLLGILVTHEFGHYLLSRIHRVPASLPLFIPGPPHFIGTFGAVIRMRSAIMNRRALFDIGVAGPIAGFIAAVVAIIIGLSLSHIVPRSQTYGLQLGEPLLLQWFGWLMFGPIPPTHDIVLHPIAFAAWFGFFVTAINLLPLGQLDGGHVAFAVLGRRQRSLALGTIPILIYLGLTGWPGWILWVGLASLVGIGHPPVIDPDIVLGKHRRWVAWVALAIFIVTFAPVPFSVG</sequence>
<dbReference type="RefSeq" id="WP_312645289.1">
    <property type="nucleotide sequence ID" value="NZ_CP116967.1"/>
</dbReference>
<evidence type="ECO:0000256" key="10">
    <source>
        <dbReference type="SAM" id="MobiDB-lite"/>
    </source>
</evidence>
<evidence type="ECO:0000256" key="11">
    <source>
        <dbReference type="SAM" id="Phobius"/>
    </source>
</evidence>
<gene>
    <name evidence="13" type="ORF">PP769_03580</name>
</gene>
<evidence type="ECO:0000313" key="13">
    <source>
        <dbReference type="EMBL" id="WNM58861.1"/>
    </source>
</evidence>
<feature type="domain" description="Peptidase M50" evidence="12">
    <location>
        <begin position="143"/>
        <end position="305"/>
    </location>
</feature>
<feature type="transmembrane region" description="Helical" evidence="11">
    <location>
        <begin position="137"/>
        <end position="157"/>
    </location>
</feature>
<dbReference type="InterPro" id="IPR044838">
    <property type="entry name" value="EGY1-like"/>
</dbReference>
<reference evidence="13 14" key="1">
    <citation type="submission" date="2023-01" db="EMBL/GenBank/DDBJ databases">
        <title>Cultivation and genomic characterization of new, ubiquitous marine nitrite-oxidizing bacteria from the Nitrospirales.</title>
        <authorList>
            <person name="Mueller A.J."/>
            <person name="Daebeler A."/>
            <person name="Herbold C.W."/>
            <person name="Kirkegaard R.H."/>
            <person name="Daims H."/>
        </authorList>
    </citation>
    <scope>NUCLEOTIDE SEQUENCE [LARGE SCALE GENOMIC DNA]</scope>
    <source>
        <strain evidence="13 14">VA</strain>
    </source>
</reference>
<dbReference type="PANTHER" id="PTHR31412">
    <property type="entry name" value="ZINC METALLOPROTEASE EGY1"/>
    <property type="match status" value="1"/>
</dbReference>
<feature type="transmembrane region" description="Helical" evidence="11">
    <location>
        <begin position="201"/>
        <end position="226"/>
    </location>
</feature>
<evidence type="ECO:0000256" key="6">
    <source>
        <dbReference type="ARBA" id="ARBA00022801"/>
    </source>
</evidence>
<comment type="cofactor">
    <cofactor evidence="1">
        <name>Zn(2+)</name>
        <dbReference type="ChEBI" id="CHEBI:29105"/>
    </cofactor>
</comment>
<dbReference type="EMBL" id="CP116967">
    <property type="protein sequence ID" value="WNM58861.1"/>
    <property type="molecule type" value="Genomic_DNA"/>
</dbReference>
<dbReference type="GO" id="GO:0016020">
    <property type="term" value="C:membrane"/>
    <property type="evidence" value="ECO:0007669"/>
    <property type="project" value="UniProtKB-SubCell"/>
</dbReference>
<comment type="subcellular location">
    <subcellularLocation>
        <location evidence="2">Membrane</location>
        <topology evidence="2">Multi-pass membrane protein</topology>
    </subcellularLocation>
</comment>
<dbReference type="InterPro" id="IPR008915">
    <property type="entry name" value="Peptidase_M50"/>
</dbReference>
<evidence type="ECO:0000256" key="4">
    <source>
        <dbReference type="ARBA" id="ARBA00022670"/>
    </source>
</evidence>
<dbReference type="AlphaFoldDB" id="A0AA96JXC5"/>
<dbReference type="KEGG" id="nall:PP769_03580"/>
<feature type="transmembrane region" description="Helical" evidence="11">
    <location>
        <begin position="304"/>
        <end position="319"/>
    </location>
</feature>
<evidence type="ECO:0000256" key="5">
    <source>
        <dbReference type="ARBA" id="ARBA00022692"/>
    </source>
</evidence>
<feature type="transmembrane region" description="Helical" evidence="11">
    <location>
        <begin position="263"/>
        <end position="284"/>
    </location>
</feature>
<dbReference type="PANTHER" id="PTHR31412:SF0">
    <property type="entry name" value="ZINC METALLOPROTEASE EGY1, CHLOROPLASTIC-RELATED"/>
    <property type="match status" value="1"/>
</dbReference>
<protein>
    <submittedName>
        <fullName evidence="13">Site-2 protease family protein</fullName>
    </submittedName>
</protein>
<evidence type="ECO:0000256" key="7">
    <source>
        <dbReference type="ARBA" id="ARBA00022946"/>
    </source>
</evidence>
<evidence type="ECO:0000313" key="14">
    <source>
        <dbReference type="Proteomes" id="UP001302719"/>
    </source>
</evidence>
<keyword evidence="14" id="KW-1185">Reference proteome</keyword>
<evidence type="ECO:0000256" key="1">
    <source>
        <dbReference type="ARBA" id="ARBA00001947"/>
    </source>
</evidence>
<feature type="transmembrane region" description="Helical" evidence="11">
    <location>
        <begin position="96"/>
        <end position="116"/>
    </location>
</feature>